<evidence type="ECO:0000256" key="2">
    <source>
        <dbReference type="ARBA" id="ARBA00022490"/>
    </source>
</evidence>
<dbReference type="Gene3D" id="3.40.50.1000">
    <property type="entry name" value="HAD superfamily/HAD-like"/>
    <property type="match status" value="1"/>
</dbReference>
<evidence type="ECO:0000256" key="7">
    <source>
        <dbReference type="PIRNR" id="PIRNR004682"/>
    </source>
</evidence>
<dbReference type="InterPro" id="IPR036412">
    <property type="entry name" value="HAD-like_sf"/>
</dbReference>
<dbReference type="NCBIfam" id="TIGR01662">
    <property type="entry name" value="HAD-SF-IIIA"/>
    <property type="match status" value="1"/>
</dbReference>
<sequence>MKAAFLDRDGVINIDTGYVGRIKDFKFKDGIFELLKLLQNLGFSLFIVTNQSGIARGYYSEEDFYKLTEWMKEEFKKKGIEIKDVRFCPHHPNITGECECRKPKPGMILDLAKEYGIDLKNSIMIGDSDRDIEAAKRAGIEKTFKVEESLYDIIKKIKKEFL</sequence>
<keyword evidence="4 7" id="KW-0378">Hydrolase</keyword>
<accession>B9L6V4</accession>
<dbReference type="InterPro" id="IPR004446">
    <property type="entry name" value="Heptose_bisP_phosphatase"/>
</dbReference>
<evidence type="ECO:0000313" key="12">
    <source>
        <dbReference type="Proteomes" id="UP000000448"/>
    </source>
</evidence>
<name>B9L6V4_NAUPA</name>
<feature type="site" description="Stabilizes the phosphoryl group" evidence="9">
    <location>
        <position position="102"/>
    </location>
</feature>
<dbReference type="GO" id="GO:0005737">
    <property type="term" value="C:cytoplasm"/>
    <property type="evidence" value="ECO:0007669"/>
    <property type="project" value="UniProtKB-SubCell"/>
</dbReference>
<protein>
    <recommendedName>
        <fullName evidence="6 7">D,D-heptose 1,7-bisphosphate phosphatase</fullName>
        <ecNumber evidence="7">3.1.3.-</ecNumber>
    </recommendedName>
</protein>
<dbReference type="GO" id="GO:0046872">
    <property type="term" value="F:metal ion binding"/>
    <property type="evidence" value="ECO:0007669"/>
    <property type="project" value="UniProtKB-KW"/>
</dbReference>
<dbReference type="NCBIfam" id="TIGR00213">
    <property type="entry name" value="GmhB_yaeD"/>
    <property type="match status" value="1"/>
</dbReference>
<feature type="binding site" evidence="10">
    <location>
        <position position="127"/>
    </location>
    <ligand>
        <name>Mg(2+)</name>
        <dbReference type="ChEBI" id="CHEBI:18420"/>
    </ligand>
</feature>
<keyword evidence="5 7" id="KW-0119">Carbohydrate metabolism</keyword>
<dbReference type="NCBIfam" id="TIGR01656">
    <property type="entry name" value="Histidinol-ppas"/>
    <property type="match status" value="1"/>
</dbReference>
<keyword evidence="12" id="KW-1185">Reference proteome</keyword>
<comment type="subcellular location">
    <subcellularLocation>
        <location evidence="1 7">Cytoplasm</location>
    </subcellularLocation>
</comment>
<feature type="binding site" evidence="10">
    <location>
        <position position="88"/>
    </location>
    <ligand>
        <name>Zn(2+)</name>
        <dbReference type="ChEBI" id="CHEBI:29105"/>
    </ligand>
</feature>
<feature type="site" description="Contributes to substrate recognition" evidence="9">
    <location>
        <position position="101"/>
    </location>
</feature>
<evidence type="ECO:0000256" key="3">
    <source>
        <dbReference type="ARBA" id="ARBA00022723"/>
    </source>
</evidence>
<evidence type="ECO:0000313" key="11">
    <source>
        <dbReference type="EMBL" id="ACM93290.1"/>
    </source>
</evidence>
<keyword evidence="10" id="KW-0460">Magnesium</keyword>
<feature type="active site" description="Nucleophile" evidence="8">
    <location>
        <position position="7"/>
    </location>
</feature>
<dbReference type="PIRSF" id="PIRSF004682">
    <property type="entry name" value="GmhB"/>
    <property type="match status" value="1"/>
</dbReference>
<dbReference type="Pfam" id="PF13242">
    <property type="entry name" value="Hydrolase_like"/>
    <property type="match status" value="1"/>
</dbReference>
<dbReference type="CDD" id="cd07503">
    <property type="entry name" value="HAD_HisB-N"/>
    <property type="match status" value="1"/>
</dbReference>
<evidence type="ECO:0000256" key="6">
    <source>
        <dbReference type="ARBA" id="ARBA00031828"/>
    </source>
</evidence>
<evidence type="ECO:0000256" key="9">
    <source>
        <dbReference type="PIRSR" id="PIRSR004682-3"/>
    </source>
</evidence>
<feature type="site" description="Stabilizes the phosphoryl group" evidence="9">
    <location>
        <position position="49"/>
    </location>
</feature>
<organism evidence="11 12">
    <name type="scientific">Nautilia profundicola (strain ATCC BAA-1463 / DSM 18972 / AmH)</name>
    <dbReference type="NCBI Taxonomy" id="598659"/>
    <lineage>
        <taxon>Bacteria</taxon>
        <taxon>Pseudomonadati</taxon>
        <taxon>Campylobacterota</taxon>
        <taxon>Epsilonproteobacteria</taxon>
        <taxon>Nautiliales</taxon>
        <taxon>Nautiliaceae</taxon>
        <taxon>Nautilia</taxon>
    </lineage>
</organism>
<feature type="binding site" evidence="10">
    <location>
        <position position="100"/>
    </location>
    <ligand>
        <name>Zn(2+)</name>
        <dbReference type="ChEBI" id="CHEBI:29105"/>
    </ligand>
</feature>
<dbReference type="KEGG" id="nam:NAMH_1712"/>
<dbReference type="InterPro" id="IPR006543">
    <property type="entry name" value="Histidinol-phos"/>
</dbReference>
<evidence type="ECO:0000256" key="8">
    <source>
        <dbReference type="PIRSR" id="PIRSR004682-1"/>
    </source>
</evidence>
<keyword evidence="2 7" id="KW-0963">Cytoplasm</keyword>
<dbReference type="HOGENOM" id="CLU_085077_3_1_7"/>
<evidence type="ECO:0000256" key="4">
    <source>
        <dbReference type="ARBA" id="ARBA00022801"/>
    </source>
</evidence>
<dbReference type="PANTHER" id="PTHR42891">
    <property type="entry name" value="D-GLYCERO-BETA-D-MANNO-HEPTOSE-1,7-BISPHOSPHATE 7-PHOSPHATASE"/>
    <property type="match status" value="1"/>
</dbReference>
<comment type="cofactor">
    <cofactor evidence="10">
        <name>Zn(2+)</name>
        <dbReference type="ChEBI" id="CHEBI:29105"/>
    </cofactor>
</comment>
<keyword evidence="10" id="KW-0862">Zinc</keyword>
<evidence type="ECO:0000256" key="5">
    <source>
        <dbReference type="ARBA" id="ARBA00023277"/>
    </source>
</evidence>
<evidence type="ECO:0000256" key="10">
    <source>
        <dbReference type="PIRSR" id="PIRSR004682-4"/>
    </source>
</evidence>
<keyword evidence="3 10" id="KW-0479">Metal-binding</keyword>
<dbReference type="Proteomes" id="UP000000448">
    <property type="component" value="Chromosome"/>
</dbReference>
<comment type="cofactor">
    <cofactor evidence="10">
        <name>Mg(2+)</name>
        <dbReference type="ChEBI" id="CHEBI:18420"/>
    </cofactor>
</comment>
<dbReference type="EMBL" id="CP001279">
    <property type="protein sequence ID" value="ACM93290.1"/>
    <property type="molecule type" value="Genomic_DNA"/>
</dbReference>
<dbReference type="EC" id="3.1.3.-" evidence="7"/>
<dbReference type="STRING" id="598659.NAMH_1712"/>
<dbReference type="PANTHER" id="PTHR42891:SF1">
    <property type="entry name" value="D-GLYCERO-BETA-D-MANNO-HEPTOSE-1,7-BISPHOSPHATE 7-PHOSPHATASE"/>
    <property type="match status" value="1"/>
</dbReference>
<proteinExistence type="inferred from homology"/>
<feature type="active site" description="Proton donor" evidence="8">
    <location>
        <position position="9"/>
    </location>
</feature>
<dbReference type="GO" id="GO:0005975">
    <property type="term" value="P:carbohydrate metabolic process"/>
    <property type="evidence" value="ECO:0007669"/>
    <property type="project" value="InterPro"/>
</dbReference>
<evidence type="ECO:0000256" key="1">
    <source>
        <dbReference type="ARBA" id="ARBA00004496"/>
    </source>
</evidence>
<dbReference type="GO" id="GO:0016791">
    <property type="term" value="F:phosphatase activity"/>
    <property type="evidence" value="ECO:0007669"/>
    <property type="project" value="InterPro"/>
</dbReference>
<dbReference type="InterPro" id="IPR006549">
    <property type="entry name" value="HAD-SF_hydro_IIIA"/>
</dbReference>
<feature type="binding site" evidence="10">
    <location>
        <position position="90"/>
    </location>
    <ligand>
        <name>Zn(2+)</name>
        <dbReference type="ChEBI" id="CHEBI:29105"/>
    </ligand>
</feature>
<feature type="binding site" evidence="10">
    <location>
        <position position="9"/>
    </location>
    <ligand>
        <name>Mg(2+)</name>
        <dbReference type="ChEBI" id="CHEBI:18420"/>
    </ligand>
</feature>
<comment type="similarity">
    <text evidence="7">Belongs to the gmhB family.</text>
</comment>
<dbReference type="RefSeq" id="WP_015902342.1">
    <property type="nucleotide sequence ID" value="NC_012115.1"/>
</dbReference>
<feature type="binding site" evidence="10">
    <location>
        <position position="98"/>
    </location>
    <ligand>
        <name>Zn(2+)</name>
        <dbReference type="ChEBI" id="CHEBI:29105"/>
    </ligand>
</feature>
<dbReference type="AlphaFoldDB" id="B9L6V4"/>
<feature type="binding site" evidence="10">
    <location>
        <position position="7"/>
    </location>
    <ligand>
        <name>Mg(2+)</name>
        <dbReference type="ChEBI" id="CHEBI:18420"/>
    </ligand>
</feature>
<dbReference type="OrthoDB" id="9814110at2"/>
<reference evidence="11 12" key="1">
    <citation type="journal article" date="2009" name="PLoS Genet.">
        <title>Adaptations to submarine hydrothermal environments exemplified by the genome of Nautilia profundicola.</title>
        <authorList>
            <person name="Campbell B.J."/>
            <person name="Smith J.L."/>
            <person name="Hanson T.E."/>
            <person name="Klotz M.G."/>
            <person name="Stein L.Y."/>
            <person name="Lee C.K."/>
            <person name="Wu D."/>
            <person name="Robinson J.M."/>
            <person name="Khouri H.M."/>
            <person name="Eisen J.A."/>
            <person name="Cary S.C."/>
        </authorList>
    </citation>
    <scope>NUCLEOTIDE SEQUENCE [LARGE SCALE GENOMIC DNA]</scope>
    <source>
        <strain evidence="12">ATCC BAA-1463 / DSM 18972 / AmH</strain>
    </source>
</reference>
<dbReference type="NCBIfam" id="NF006506">
    <property type="entry name" value="PRK08942.1"/>
    <property type="match status" value="1"/>
</dbReference>
<gene>
    <name evidence="11" type="ordered locus">NAMH_1712</name>
</gene>
<dbReference type="SUPFAM" id="SSF56784">
    <property type="entry name" value="HAD-like"/>
    <property type="match status" value="1"/>
</dbReference>
<dbReference type="eggNOG" id="COG0241">
    <property type="taxonomic scope" value="Bacteria"/>
</dbReference>
<dbReference type="InterPro" id="IPR023214">
    <property type="entry name" value="HAD_sf"/>
</dbReference>